<accession>A0A0U2XIH7</accession>
<dbReference type="PANTHER" id="PTHR43581:SF4">
    <property type="entry name" value="ATP_GTP PHOSPHATASE"/>
    <property type="match status" value="1"/>
</dbReference>
<dbReference type="PANTHER" id="PTHR43581">
    <property type="entry name" value="ATP/GTP PHOSPHATASE"/>
    <property type="match status" value="1"/>
</dbReference>
<evidence type="ECO:0000313" key="3">
    <source>
        <dbReference type="Proteomes" id="UP000067523"/>
    </source>
</evidence>
<gene>
    <name evidence="2" type="ORF">ATZ35_15140</name>
</gene>
<evidence type="ECO:0000313" key="2">
    <source>
        <dbReference type="EMBL" id="ALS38433.1"/>
    </source>
</evidence>
<sequence length="459" mass="54423">MKIEKIVVKKYKGIENFELDFSTNTESILSKNYNLSLLIGENGTFKTTFFQLILEAFTDKSFEKNMNDVDYTIDYSLNGKNYTYYSSNNNQNIKVKCYSFSYGLIDKLKLNTSVRTNYSNKYIRDVSNEMLEQFLTRNDVQTIRVFEKLGVKKNQLFFELRQTPYPKIKDGTNDEKLNDVLESIKNELSREMQHYYFKNLDRRSRSKESNVLKDVKALYSTLYFFCKKSELNINTPKIGYKKKYCLLSTQFVKENSTLLEKFTRLSKFISYDTIVKEIWCEKNKYLLPITDMSSGELSFILRMEELIHKVEDHSIILIDEPEIHLHPRWISEYISLLDELFKGKKCHFIIATHSPLLVANVEPENLIGLKQTRDGNLQQKQIDFKSFGADVDRILNEVFYAEPNESRIVQQYIKETRKKLYKENSRKEGVERYHRMGDSGEKFQLFNEFYKIIKEYSKK</sequence>
<dbReference type="STRING" id="118060.ATZ35_15140"/>
<reference evidence="3" key="1">
    <citation type="submission" date="2015-12" db="EMBL/GenBank/DDBJ databases">
        <authorList>
            <person name="Lauer A."/>
            <person name="Humrighouse B."/>
            <person name="Loparev V."/>
            <person name="Shewmaker P.L."/>
            <person name="Whitney A.M."/>
            <person name="McLaughlin R.W."/>
        </authorList>
    </citation>
    <scope>NUCLEOTIDE SEQUENCE [LARGE SCALE GENOMIC DNA]</scope>
    <source>
        <strain evidence="3">LMG 26678</strain>
    </source>
</reference>
<dbReference type="InterPro" id="IPR041685">
    <property type="entry name" value="AAA_GajA/Old/RecF-like"/>
</dbReference>
<dbReference type="InterPro" id="IPR027417">
    <property type="entry name" value="P-loop_NTPase"/>
</dbReference>
<evidence type="ECO:0000259" key="1">
    <source>
        <dbReference type="Pfam" id="PF13175"/>
    </source>
</evidence>
<dbReference type="InterPro" id="IPR051396">
    <property type="entry name" value="Bact_Antivir_Def_Nuclease"/>
</dbReference>
<name>A0A0U2XIH7_9ENTE</name>
<keyword evidence="3" id="KW-1185">Reference proteome</keyword>
<dbReference type="SUPFAM" id="SSF52540">
    <property type="entry name" value="P-loop containing nucleoside triphosphate hydrolases"/>
    <property type="match status" value="1"/>
</dbReference>
<dbReference type="KEGG" id="erx:ATZ35_15140"/>
<feature type="domain" description="Endonuclease GajA/Old nuclease/RecF-like AAA" evidence="1">
    <location>
        <begin position="1"/>
        <end position="358"/>
    </location>
</feature>
<organism evidence="2 3">
    <name type="scientific">Enterococcus rotai</name>
    <dbReference type="NCBI Taxonomy" id="118060"/>
    <lineage>
        <taxon>Bacteria</taxon>
        <taxon>Bacillati</taxon>
        <taxon>Bacillota</taxon>
        <taxon>Bacilli</taxon>
        <taxon>Lactobacillales</taxon>
        <taxon>Enterococcaceae</taxon>
        <taxon>Enterococcus</taxon>
    </lineage>
</organism>
<dbReference type="Proteomes" id="UP000067523">
    <property type="component" value="Chromosome"/>
</dbReference>
<protein>
    <recommendedName>
        <fullName evidence="1">Endonuclease GajA/Old nuclease/RecF-like AAA domain-containing protein</fullName>
    </recommendedName>
</protein>
<proteinExistence type="predicted"/>
<dbReference type="Gene3D" id="3.40.50.300">
    <property type="entry name" value="P-loop containing nucleotide triphosphate hydrolases"/>
    <property type="match status" value="1"/>
</dbReference>
<dbReference type="Pfam" id="PF13175">
    <property type="entry name" value="AAA_15"/>
    <property type="match status" value="1"/>
</dbReference>
<dbReference type="EMBL" id="CP013655">
    <property type="protein sequence ID" value="ALS38433.1"/>
    <property type="molecule type" value="Genomic_DNA"/>
</dbReference>
<dbReference type="AlphaFoldDB" id="A0A0U2XIH7"/>
<dbReference type="RefSeq" id="WP_208927992.1">
    <property type="nucleotide sequence ID" value="NZ_CP013655.1"/>
</dbReference>